<keyword evidence="5" id="KW-0472">Membrane</keyword>
<dbReference type="Pfam" id="PF03279">
    <property type="entry name" value="Lip_A_acyltrans"/>
    <property type="match status" value="1"/>
</dbReference>
<dbReference type="PANTHER" id="PTHR30606:SF10">
    <property type="entry name" value="PHOSPHATIDYLINOSITOL MANNOSIDE ACYLTRANSFERASE"/>
    <property type="match status" value="1"/>
</dbReference>
<evidence type="ECO:0000256" key="2">
    <source>
        <dbReference type="ARBA" id="ARBA00022475"/>
    </source>
</evidence>
<protein>
    <submittedName>
        <fullName evidence="8">Lipid A biosynthesis acyltransferase</fullName>
    </submittedName>
</protein>
<dbReference type="GO" id="GO:0005886">
    <property type="term" value="C:plasma membrane"/>
    <property type="evidence" value="ECO:0007669"/>
    <property type="project" value="UniProtKB-SubCell"/>
</dbReference>
<keyword evidence="4 8" id="KW-0808">Transferase</keyword>
<proteinExistence type="predicted"/>
<keyword evidence="6 8" id="KW-0012">Acyltransferase</keyword>
<evidence type="ECO:0000256" key="4">
    <source>
        <dbReference type="ARBA" id="ARBA00022679"/>
    </source>
</evidence>
<keyword evidence="2" id="KW-1003">Cell membrane</keyword>
<evidence type="ECO:0000256" key="3">
    <source>
        <dbReference type="ARBA" id="ARBA00022519"/>
    </source>
</evidence>
<evidence type="ECO:0000256" key="1">
    <source>
        <dbReference type="ARBA" id="ARBA00004533"/>
    </source>
</evidence>
<organism evidence="8">
    <name type="scientific">Eiseniibacteriota bacterium</name>
    <dbReference type="NCBI Taxonomy" id="2212470"/>
    <lineage>
        <taxon>Bacteria</taxon>
        <taxon>Candidatus Eiseniibacteriota</taxon>
    </lineage>
</organism>
<dbReference type="GO" id="GO:0016746">
    <property type="term" value="F:acyltransferase activity"/>
    <property type="evidence" value="ECO:0007669"/>
    <property type="project" value="UniProtKB-KW"/>
</dbReference>
<comment type="caution">
    <text evidence="8">The sequence shown here is derived from an EMBL/GenBank/DDBJ whole genome shotgun (WGS) entry which is preliminary data.</text>
</comment>
<feature type="region of interest" description="Disordered" evidence="7">
    <location>
        <begin position="1"/>
        <end position="21"/>
    </location>
</feature>
<evidence type="ECO:0000256" key="5">
    <source>
        <dbReference type="ARBA" id="ARBA00023136"/>
    </source>
</evidence>
<sequence>MRARGAGGRRRTRGRCGARRAARARVGGARRARAGVALAEARVRGARHAAEGWLLAAAIAGLRLGPLARARRVGAMAGALAHALGARRRVAEENLRLAFPELDARARGAILRAHYRELGTVVAEYARLADLARAPLGEAIAAVRGLEHIEAARAAGRGGILLTGHFSNFELLGAWLAQRHPVDAVVRALSNPRVEAWIARERRRAGFGLIDAGRGLRALYQALRANRLVAILADQDARRAGVFVPFLGRPASTPVGPARLALATGAPILMGFVTRAADGRLELEVEPPLAAGDRRAPQAAERLTALHTARLEAWVRRRPELWFWLHRRWKTRPAAAAGEG</sequence>
<dbReference type="AlphaFoldDB" id="A0A832MJN4"/>
<dbReference type="PANTHER" id="PTHR30606">
    <property type="entry name" value="LIPID A BIOSYNTHESIS LAUROYL ACYLTRANSFERASE"/>
    <property type="match status" value="1"/>
</dbReference>
<gene>
    <name evidence="8" type="ORF">ENR23_06080</name>
</gene>
<reference evidence="8" key="1">
    <citation type="journal article" date="2020" name="mSystems">
        <title>Genome- and Community-Level Interaction Insights into Carbon Utilization and Element Cycling Functions of Hydrothermarchaeota in Hydrothermal Sediment.</title>
        <authorList>
            <person name="Zhou Z."/>
            <person name="Liu Y."/>
            <person name="Xu W."/>
            <person name="Pan J."/>
            <person name="Luo Z.H."/>
            <person name="Li M."/>
        </authorList>
    </citation>
    <scope>NUCLEOTIDE SEQUENCE [LARGE SCALE GENOMIC DNA]</scope>
    <source>
        <strain evidence="8">SpSt-381</strain>
    </source>
</reference>
<accession>A0A832MJN4</accession>
<evidence type="ECO:0000256" key="7">
    <source>
        <dbReference type="SAM" id="MobiDB-lite"/>
    </source>
</evidence>
<dbReference type="EMBL" id="DSQF01000012">
    <property type="protein sequence ID" value="HGZ42982.1"/>
    <property type="molecule type" value="Genomic_DNA"/>
</dbReference>
<name>A0A832MJN4_UNCEI</name>
<comment type="subcellular location">
    <subcellularLocation>
        <location evidence="1">Cell inner membrane</location>
    </subcellularLocation>
</comment>
<evidence type="ECO:0000256" key="6">
    <source>
        <dbReference type="ARBA" id="ARBA00023315"/>
    </source>
</evidence>
<dbReference type="GO" id="GO:0009247">
    <property type="term" value="P:glycolipid biosynthetic process"/>
    <property type="evidence" value="ECO:0007669"/>
    <property type="project" value="UniProtKB-ARBA"/>
</dbReference>
<evidence type="ECO:0000313" key="8">
    <source>
        <dbReference type="EMBL" id="HGZ42982.1"/>
    </source>
</evidence>
<dbReference type="PIRSF" id="PIRSF026649">
    <property type="entry name" value="MsbB"/>
    <property type="match status" value="1"/>
</dbReference>
<dbReference type="CDD" id="cd07984">
    <property type="entry name" value="LPLAT_LABLAT-like"/>
    <property type="match status" value="1"/>
</dbReference>
<dbReference type="InterPro" id="IPR004960">
    <property type="entry name" value="LipA_acyltrans"/>
</dbReference>
<keyword evidence="3" id="KW-0997">Cell inner membrane</keyword>